<gene>
    <name evidence="2" type="ORF">HYD_0290</name>
</gene>
<feature type="compositionally biased region" description="Polar residues" evidence="1">
    <location>
        <begin position="103"/>
        <end position="113"/>
    </location>
</feature>
<organism evidence="2 3">
    <name type="scientific">Candidatus Hydrogenosomobacter endosymbioticus</name>
    <dbReference type="NCBI Taxonomy" id="2558174"/>
    <lineage>
        <taxon>Bacteria</taxon>
        <taxon>Pseudomonadati</taxon>
        <taxon>Pseudomonadota</taxon>
        <taxon>Alphaproteobacteria</taxon>
        <taxon>Holosporales</taxon>
        <taxon>Holosporaceae</taxon>
        <taxon>Candidatus Hydrogenosomobacter</taxon>
    </lineage>
</organism>
<accession>A0ABM7V8V4</accession>
<sequence>MNGDRKVLLIAFSTTLLAVGNIIINQEAYAFCTISKIQNKTVVAECDEKDDIKQSIQEVLDSVRMEKRKTTDMNLILRGDPFNLVIGNSSMEVKAKNRGASWTAKTSDGTELSSGGGALEKPELKQQNTSDDRQINSMYSLEKQAEKEKINAERSSINKMMEKMVFQKQEGNISEAKVTAMEALGKCAEIIRSGDPALTSGIVNLDSQIRLFIQDIEIGK</sequence>
<dbReference type="EMBL" id="AP025225">
    <property type="protein sequence ID" value="BDB95896.1"/>
    <property type="molecule type" value="Genomic_DNA"/>
</dbReference>
<evidence type="ECO:0000313" key="2">
    <source>
        <dbReference type="EMBL" id="BDB95896.1"/>
    </source>
</evidence>
<evidence type="ECO:0000256" key="1">
    <source>
        <dbReference type="SAM" id="MobiDB-lite"/>
    </source>
</evidence>
<evidence type="ECO:0008006" key="4">
    <source>
        <dbReference type="Google" id="ProtNLM"/>
    </source>
</evidence>
<evidence type="ECO:0000313" key="3">
    <source>
        <dbReference type="Proteomes" id="UP001320209"/>
    </source>
</evidence>
<protein>
    <recommendedName>
        <fullName evidence="4">Secreted protein</fullName>
    </recommendedName>
</protein>
<name>A0ABM7V8V4_9PROT</name>
<reference evidence="2" key="1">
    <citation type="submission" date="2021-10" db="EMBL/GenBank/DDBJ databases">
        <title>Genome Sequence of The Candidatus Hydrogeosomobacter endosymbioticus, an Intracellular Bacterial Symbiont of the Anaerobic Ciliate GW7.</title>
        <authorList>
            <person name="Shiohama Y."/>
            <person name="Shinzato N."/>
        </authorList>
    </citation>
    <scope>NUCLEOTIDE SEQUENCE [LARGE SCALE GENOMIC DNA]</scope>
    <source>
        <strain evidence="2">200920</strain>
    </source>
</reference>
<keyword evidence="3" id="KW-1185">Reference proteome</keyword>
<feature type="region of interest" description="Disordered" evidence="1">
    <location>
        <begin position="97"/>
        <end position="135"/>
    </location>
</feature>
<dbReference type="Proteomes" id="UP001320209">
    <property type="component" value="Chromosome"/>
</dbReference>
<proteinExistence type="predicted"/>
<feature type="compositionally biased region" description="Basic and acidic residues" evidence="1">
    <location>
        <begin position="120"/>
        <end position="134"/>
    </location>
</feature>